<accession>A0ABX0JVT4</accession>
<evidence type="ECO:0000313" key="1">
    <source>
        <dbReference type="EMBL" id="NHN86631.1"/>
    </source>
</evidence>
<comment type="caution">
    <text evidence="1">The sequence shown here is derived from an EMBL/GenBank/DDBJ whole genome shotgun (WGS) entry which is preliminary data.</text>
</comment>
<dbReference type="Proteomes" id="UP000635278">
    <property type="component" value="Unassembled WGS sequence"/>
</dbReference>
<evidence type="ECO:0000313" key="2">
    <source>
        <dbReference type="Proteomes" id="UP000635278"/>
    </source>
</evidence>
<reference evidence="1 2" key="1">
    <citation type="journal article" date="2020" name="Int. J. Syst. Evol. Microbiol.">
        <title>Novel acetic acid bacteria from cider fermentations: Acetobacter conturbans sp. nov. and Acetobacter fallax sp. nov.</title>
        <authorList>
            <person name="Sombolestani A.S."/>
            <person name="Cleenwerck I."/>
            <person name="Cnockaert M."/>
            <person name="Borremans W."/>
            <person name="Wieme A.D."/>
            <person name="De Vuyst L."/>
            <person name="Vandamme P."/>
        </authorList>
    </citation>
    <scope>NUCLEOTIDE SEQUENCE [LARGE SCALE GENOMIC DNA]</scope>
    <source>
        <strain evidence="1 2">LMG 30640</strain>
    </source>
</reference>
<organism evidence="1 2">
    <name type="scientific">Acetobacter musti</name>
    <dbReference type="NCBI Taxonomy" id="864732"/>
    <lineage>
        <taxon>Bacteria</taxon>
        <taxon>Pseudomonadati</taxon>
        <taxon>Pseudomonadota</taxon>
        <taxon>Alphaproteobacteria</taxon>
        <taxon>Acetobacterales</taxon>
        <taxon>Acetobacteraceae</taxon>
        <taxon>Acetobacter</taxon>
    </lineage>
</organism>
<name>A0ABX0JVT4_9PROT</name>
<gene>
    <name evidence="1" type="ORF">GOB93_18650</name>
</gene>
<proteinExistence type="predicted"/>
<dbReference type="EMBL" id="WOTB01000042">
    <property type="protein sequence ID" value="NHN86631.1"/>
    <property type="molecule type" value="Genomic_DNA"/>
</dbReference>
<sequence length="82" mass="8832">MMTRYVLPAFVDVMSNCAEAVWGVVFCDECDAAGVTRTRLRARLAGTIRWRAVRRGWAGSRAAGRVSLMGGLSLKSASVVAI</sequence>
<keyword evidence="2" id="KW-1185">Reference proteome</keyword>
<dbReference type="RefSeq" id="WP_173584949.1">
    <property type="nucleotide sequence ID" value="NZ_WOTB01000042.1"/>
</dbReference>
<protein>
    <submittedName>
        <fullName evidence="1">Uncharacterized protein</fullName>
    </submittedName>
</protein>